<evidence type="ECO:0000313" key="9">
    <source>
        <dbReference type="EMBL" id="KAE8703482.1"/>
    </source>
</evidence>
<dbReference type="GO" id="GO:0046872">
    <property type="term" value="F:metal ion binding"/>
    <property type="evidence" value="ECO:0007669"/>
    <property type="project" value="UniProtKB-KW"/>
</dbReference>
<dbReference type="InterPro" id="IPR019831">
    <property type="entry name" value="Mn/Fe_SOD_N"/>
</dbReference>
<dbReference type="Pfam" id="PF02777">
    <property type="entry name" value="Sod_Fe_C"/>
    <property type="match status" value="1"/>
</dbReference>
<dbReference type="Gene3D" id="1.10.287.990">
    <property type="entry name" value="Fe,Mn superoxide dismutase (SOD) domain"/>
    <property type="match status" value="1"/>
</dbReference>
<name>A0A6A3AL15_HIBSY</name>
<dbReference type="InterPro" id="IPR001189">
    <property type="entry name" value="Mn/Fe_SOD"/>
</dbReference>
<protein>
    <recommendedName>
        <fullName evidence="3">superoxide dismutase</fullName>
        <ecNumber evidence="3">1.15.1.1</ecNumber>
    </recommendedName>
</protein>
<dbReference type="GO" id="GO:0042644">
    <property type="term" value="C:chloroplast nucleoid"/>
    <property type="evidence" value="ECO:0007669"/>
    <property type="project" value="TreeGrafter"/>
</dbReference>
<dbReference type="PROSITE" id="PS00088">
    <property type="entry name" value="SOD_MN"/>
    <property type="match status" value="1"/>
</dbReference>
<evidence type="ECO:0000256" key="6">
    <source>
        <dbReference type="ARBA" id="ARBA00023004"/>
    </source>
</evidence>
<proteinExistence type="inferred from homology"/>
<organism evidence="9 10">
    <name type="scientific">Hibiscus syriacus</name>
    <name type="common">Rose of Sharon</name>
    <dbReference type="NCBI Taxonomy" id="106335"/>
    <lineage>
        <taxon>Eukaryota</taxon>
        <taxon>Viridiplantae</taxon>
        <taxon>Streptophyta</taxon>
        <taxon>Embryophyta</taxon>
        <taxon>Tracheophyta</taxon>
        <taxon>Spermatophyta</taxon>
        <taxon>Magnoliopsida</taxon>
        <taxon>eudicotyledons</taxon>
        <taxon>Gunneridae</taxon>
        <taxon>Pentapetalae</taxon>
        <taxon>rosids</taxon>
        <taxon>malvids</taxon>
        <taxon>Malvales</taxon>
        <taxon>Malvaceae</taxon>
        <taxon>Malvoideae</taxon>
        <taxon>Hibiscus</taxon>
    </lineage>
</organism>
<dbReference type="SUPFAM" id="SSF54719">
    <property type="entry name" value="Fe,Mn superoxide dismutase (SOD), C-terminal domain"/>
    <property type="match status" value="1"/>
</dbReference>
<keyword evidence="5" id="KW-0560">Oxidoreductase</keyword>
<dbReference type="PRINTS" id="PR01703">
    <property type="entry name" value="MNSODISMTASE"/>
</dbReference>
<dbReference type="InterPro" id="IPR036324">
    <property type="entry name" value="Mn/Fe_SOD_N_sf"/>
</dbReference>
<comment type="cofactor">
    <cofactor evidence="1">
        <name>Fe cation</name>
        <dbReference type="ChEBI" id="CHEBI:24875"/>
    </cofactor>
</comment>
<comment type="caution">
    <text evidence="9">The sequence shown here is derived from an EMBL/GenBank/DDBJ whole genome shotgun (WGS) entry which is preliminary data.</text>
</comment>
<comment type="similarity">
    <text evidence="2">Belongs to the iron/manganese superoxide dismutase family.</text>
</comment>
<evidence type="ECO:0000259" key="8">
    <source>
        <dbReference type="Pfam" id="PF02777"/>
    </source>
</evidence>
<dbReference type="Gene3D" id="3.55.40.20">
    <property type="entry name" value="Iron/manganese superoxide dismutase, C-terminal domain"/>
    <property type="match status" value="1"/>
</dbReference>
<reference evidence="9" key="1">
    <citation type="submission" date="2019-09" db="EMBL/GenBank/DDBJ databases">
        <title>Draft genome information of white flower Hibiscus syriacus.</title>
        <authorList>
            <person name="Kim Y.-M."/>
        </authorList>
    </citation>
    <scope>NUCLEOTIDE SEQUENCE [LARGE SCALE GENOMIC DNA]</scope>
    <source>
        <strain evidence="9">YM2019G1</strain>
    </source>
</reference>
<keyword evidence="4" id="KW-0479">Metal-binding</keyword>
<evidence type="ECO:0000256" key="2">
    <source>
        <dbReference type="ARBA" id="ARBA00008714"/>
    </source>
</evidence>
<dbReference type="InterPro" id="IPR019833">
    <property type="entry name" value="Mn/Fe_SOD_BS"/>
</dbReference>
<dbReference type="GO" id="GO:0004784">
    <property type="term" value="F:superoxide dismutase activity"/>
    <property type="evidence" value="ECO:0007669"/>
    <property type="project" value="UniProtKB-EC"/>
</dbReference>
<dbReference type="PANTHER" id="PTHR42769:SF3">
    <property type="entry name" value="SUPEROXIDE DISMUTASE [FE] 2, CHLOROPLASTIC"/>
    <property type="match status" value="1"/>
</dbReference>
<accession>A0A6A3AL15</accession>
<evidence type="ECO:0000256" key="5">
    <source>
        <dbReference type="ARBA" id="ARBA00023002"/>
    </source>
</evidence>
<evidence type="ECO:0000313" key="10">
    <source>
        <dbReference type="Proteomes" id="UP000436088"/>
    </source>
</evidence>
<dbReference type="PANTHER" id="PTHR42769">
    <property type="entry name" value="SUPEROXIDE DISMUTASE"/>
    <property type="match status" value="1"/>
</dbReference>
<dbReference type="FunFam" id="1.10.287.990:FF:000002">
    <property type="entry name" value="Superoxide dismutase"/>
    <property type="match status" value="1"/>
</dbReference>
<sequence length="375" mass="42151">MVVNPPLYKRPMAGHSKMTAPVSMATSLTFALLPSQGLRGPTRSLPCTKPQRCFVRKGASNLITAKFELKPPPFPLNALEPHMSQDTLEYHWGKDHETYLENLNKQIVGTELEGMSLEDIVVVSYNKGDKLPSFNNAAQAWNHNFFSKSMKPGGGGKPSGELLDLIEKDFGSFDQFVEQFKSAAATQFGSGWAWLTCEKASGKDKKLEVKVLMPRILLLVACDIYQLFIFCPLLTIDVWEHAYYLDFRNQRPDYISTFMEKLVYWEAVSVRLEKAKVQAAKVTPWAYSVLILPYSVIMATQYPCDVCLKLCRFLIRPSLKTPLEARQEYCAGSTDTPSPSIGTQGVWTSFIVGNFTPTTLLTLQQPKQLELNEEV</sequence>
<dbReference type="Pfam" id="PF00081">
    <property type="entry name" value="Sod_Fe_N"/>
    <property type="match status" value="1"/>
</dbReference>
<feature type="domain" description="Manganese/iron superoxide dismutase N-terminal" evidence="7">
    <location>
        <begin position="66"/>
        <end position="150"/>
    </location>
</feature>
<dbReference type="InterPro" id="IPR019832">
    <property type="entry name" value="Mn/Fe_SOD_C"/>
</dbReference>
<feature type="domain" description="Manganese/iron superoxide dismutase C-terminal" evidence="8">
    <location>
        <begin position="158"/>
        <end position="269"/>
    </location>
</feature>
<dbReference type="EC" id="1.15.1.1" evidence="3"/>
<keyword evidence="10" id="KW-1185">Reference proteome</keyword>
<evidence type="ECO:0000256" key="4">
    <source>
        <dbReference type="ARBA" id="ARBA00022723"/>
    </source>
</evidence>
<gene>
    <name evidence="9" type="ORF">F3Y22_tig00110469pilonHSYRG00195</name>
</gene>
<dbReference type="SUPFAM" id="SSF46609">
    <property type="entry name" value="Fe,Mn superoxide dismutase (SOD), N-terminal domain"/>
    <property type="match status" value="1"/>
</dbReference>
<evidence type="ECO:0000259" key="7">
    <source>
        <dbReference type="Pfam" id="PF00081"/>
    </source>
</evidence>
<dbReference type="EMBL" id="VEPZ02001000">
    <property type="protein sequence ID" value="KAE8703482.1"/>
    <property type="molecule type" value="Genomic_DNA"/>
</dbReference>
<dbReference type="AlphaFoldDB" id="A0A6A3AL15"/>
<dbReference type="InterPro" id="IPR036314">
    <property type="entry name" value="SOD_C_sf"/>
</dbReference>
<keyword evidence="6" id="KW-0408">Iron</keyword>
<evidence type="ECO:0000256" key="1">
    <source>
        <dbReference type="ARBA" id="ARBA00001962"/>
    </source>
</evidence>
<dbReference type="Proteomes" id="UP000436088">
    <property type="component" value="Unassembled WGS sequence"/>
</dbReference>
<evidence type="ECO:0000256" key="3">
    <source>
        <dbReference type="ARBA" id="ARBA00012682"/>
    </source>
</evidence>